<dbReference type="GO" id="GO:0006508">
    <property type="term" value="P:proteolysis"/>
    <property type="evidence" value="ECO:0007669"/>
    <property type="project" value="UniProtKB-KW"/>
</dbReference>
<evidence type="ECO:0000256" key="3">
    <source>
        <dbReference type="ARBA" id="ARBA00022670"/>
    </source>
</evidence>
<evidence type="ECO:0000259" key="13">
    <source>
        <dbReference type="PROSITE" id="PS50015"/>
    </source>
</evidence>
<keyword evidence="3" id="KW-0645">Protease</keyword>
<gene>
    <name evidence="14" type="ORF">Cgig2_017142</name>
</gene>
<evidence type="ECO:0000256" key="10">
    <source>
        <dbReference type="ARBA" id="ARBA00037221"/>
    </source>
</evidence>
<keyword evidence="6" id="KW-0064">Aspartyl protease</keyword>
<dbReference type="FunFam" id="1.10.225.10:FF:000008">
    <property type="entry name" value="Pulmonary surfactant-associated protein B"/>
    <property type="match status" value="1"/>
</dbReference>
<dbReference type="Gene3D" id="1.10.225.10">
    <property type="entry name" value="Saposin-like"/>
    <property type="match status" value="2"/>
</dbReference>
<name>A0A9Q1JPJ4_9CARY</name>
<keyword evidence="4" id="KW-0732">Signal</keyword>
<dbReference type="Proteomes" id="UP001153076">
    <property type="component" value="Unassembled WGS sequence"/>
</dbReference>
<dbReference type="SMART" id="SM00741">
    <property type="entry name" value="SapB"/>
    <property type="match status" value="2"/>
</dbReference>
<keyword evidence="7" id="KW-0865">Zymogen</keyword>
<proteinExistence type="predicted"/>
<dbReference type="InterPro" id="IPR008139">
    <property type="entry name" value="SaposinB_dom"/>
</dbReference>
<dbReference type="PROSITE" id="PS50015">
    <property type="entry name" value="SAP_B"/>
    <property type="match status" value="2"/>
</dbReference>
<evidence type="ECO:0000256" key="8">
    <source>
        <dbReference type="ARBA" id="ARBA00023157"/>
    </source>
</evidence>
<keyword evidence="15" id="KW-1185">Reference proteome</keyword>
<keyword evidence="9" id="KW-0325">Glycoprotein</keyword>
<reference evidence="14" key="1">
    <citation type="submission" date="2022-04" db="EMBL/GenBank/DDBJ databases">
        <title>Carnegiea gigantea Genome sequencing and assembly v2.</title>
        <authorList>
            <person name="Copetti D."/>
            <person name="Sanderson M.J."/>
            <person name="Burquez A."/>
            <person name="Wojciechowski M.F."/>
        </authorList>
    </citation>
    <scope>NUCLEOTIDE SEQUENCE</scope>
    <source>
        <strain evidence="14">SGP5-SGP5p</strain>
        <tissue evidence="14">Aerial part</tissue>
    </source>
</reference>
<protein>
    <recommendedName>
        <fullName evidence="11">Pulmonary surfactant-associated protein B</fullName>
    </recommendedName>
    <alternativeName>
        <fullName evidence="12">Pulmonary surfactant-associated proteolipid SPL(Phe)</fullName>
    </alternativeName>
</protein>
<organism evidence="14 15">
    <name type="scientific">Carnegiea gigantea</name>
    <dbReference type="NCBI Taxonomy" id="171969"/>
    <lineage>
        <taxon>Eukaryota</taxon>
        <taxon>Viridiplantae</taxon>
        <taxon>Streptophyta</taxon>
        <taxon>Embryophyta</taxon>
        <taxon>Tracheophyta</taxon>
        <taxon>Spermatophyta</taxon>
        <taxon>Magnoliopsida</taxon>
        <taxon>eudicotyledons</taxon>
        <taxon>Gunneridae</taxon>
        <taxon>Pentapetalae</taxon>
        <taxon>Caryophyllales</taxon>
        <taxon>Cactineae</taxon>
        <taxon>Cactaceae</taxon>
        <taxon>Cactoideae</taxon>
        <taxon>Echinocereeae</taxon>
        <taxon>Carnegiea</taxon>
    </lineage>
</organism>
<evidence type="ECO:0000256" key="4">
    <source>
        <dbReference type="ARBA" id="ARBA00022729"/>
    </source>
</evidence>
<evidence type="ECO:0000313" key="15">
    <source>
        <dbReference type="Proteomes" id="UP001153076"/>
    </source>
</evidence>
<dbReference type="GO" id="GO:0006629">
    <property type="term" value="P:lipid metabolic process"/>
    <property type="evidence" value="ECO:0007669"/>
    <property type="project" value="InterPro"/>
</dbReference>
<keyword evidence="5" id="KW-0677">Repeat</keyword>
<dbReference type="GO" id="GO:0005576">
    <property type="term" value="C:extracellular region"/>
    <property type="evidence" value="ECO:0007669"/>
    <property type="project" value="UniProtKB-SubCell"/>
</dbReference>
<dbReference type="InterPro" id="IPR008138">
    <property type="entry name" value="SapB_2"/>
</dbReference>
<comment type="caution">
    <text evidence="14">The sequence shown here is derived from an EMBL/GenBank/DDBJ whole genome shotgun (WGS) entry which is preliminary data.</text>
</comment>
<evidence type="ECO:0000256" key="2">
    <source>
        <dbReference type="ARBA" id="ARBA00022525"/>
    </source>
</evidence>
<feature type="domain" description="Saposin B-type" evidence="13">
    <location>
        <begin position="154"/>
        <end position="234"/>
    </location>
</feature>
<dbReference type="OrthoDB" id="69496at2759"/>
<evidence type="ECO:0000256" key="9">
    <source>
        <dbReference type="ARBA" id="ARBA00023180"/>
    </source>
</evidence>
<dbReference type="Pfam" id="PF05184">
    <property type="entry name" value="SapB_1"/>
    <property type="match status" value="2"/>
</dbReference>
<feature type="domain" description="Saposin B-type" evidence="13">
    <location>
        <begin position="68"/>
        <end position="147"/>
    </location>
</feature>
<keyword evidence="6" id="KW-0378">Hydrolase</keyword>
<evidence type="ECO:0000256" key="11">
    <source>
        <dbReference type="ARBA" id="ARBA00041094"/>
    </source>
</evidence>
<comment type="subcellular location">
    <subcellularLocation>
        <location evidence="1">Secreted</location>
        <location evidence="1">Extracellular space</location>
    </subcellularLocation>
</comment>
<accession>A0A9Q1JPJ4</accession>
<comment type="function">
    <text evidence="10">Pulmonary surfactant-associated proteins promote alveolar stability by lowering the surface tension at the air-liquid interface in the peripheral air spaces. SP-B increases the collapse pressure of palmitic acid to nearly 70 millinewtons per meter.</text>
</comment>
<dbReference type="PANTHER" id="PTHR11480:SF3">
    <property type="entry name" value="BCDNA.GH08312"/>
    <property type="match status" value="1"/>
</dbReference>
<evidence type="ECO:0000313" key="14">
    <source>
        <dbReference type="EMBL" id="KAJ8428643.1"/>
    </source>
</evidence>
<evidence type="ECO:0000256" key="6">
    <source>
        <dbReference type="ARBA" id="ARBA00022750"/>
    </source>
</evidence>
<dbReference type="InterPro" id="IPR051428">
    <property type="entry name" value="Sphingo_Act-Surfact_Prot"/>
</dbReference>
<evidence type="ECO:0000256" key="12">
    <source>
        <dbReference type="ARBA" id="ARBA00041785"/>
    </source>
</evidence>
<dbReference type="AlphaFoldDB" id="A0A9Q1JPJ4"/>
<evidence type="ECO:0000256" key="5">
    <source>
        <dbReference type="ARBA" id="ARBA00022737"/>
    </source>
</evidence>
<sequence length="253" mass="27645">MLPESLKMIFLELVVEGTFVKKGKDAVVGTMDVRVGLILLSFLACSWACDARILATANLSGEENSIGNVDFCTICEDYANVTLNYLNDTKTQTEVMNSLHRACSQMHGLEDLCMTMVDHYAPLFFLEVSSMQPEELCDGAGLCSKVKMSSLSGKQNKCDLCHNAVDEVLVKLKDPDTKLGIIEVLLKACNAMEDYSKKCKSMVFQYGPLILVKAEKFIEDVDICTTLHACSKQNAITADVLLAEGGIAMVTSS</sequence>
<dbReference type="PANTHER" id="PTHR11480">
    <property type="entry name" value="SAPOSIN-RELATED"/>
    <property type="match status" value="1"/>
</dbReference>
<keyword evidence="2" id="KW-0964">Secreted</keyword>
<dbReference type="InterPro" id="IPR007856">
    <property type="entry name" value="SapB_1"/>
</dbReference>
<dbReference type="InterPro" id="IPR011001">
    <property type="entry name" value="Saposin-like"/>
</dbReference>
<dbReference type="GO" id="GO:0004190">
    <property type="term" value="F:aspartic-type endopeptidase activity"/>
    <property type="evidence" value="ECO:0007669"/>
    <property type="project" value="UniProtKB-KW"/>
</dbReference>
<keyword evidence="8" id="KW-1015">Disulfide bond</keyword>
<dbReference type="Pfam" id="PF03489">
    <property type="entry name" value="SapB_2"/>
    <property type="match status" value="2"/>
</dbReference>
<dbReference type="SUPFAM" id="SSF47862">
    <property type="entry name" value="Saposin"/>
    <property type="match status" value="2"/>
</dbReference>
<evidence type="ECO:0000256" key="7">
    <source>
        <dbReference type="ARBA" id="ARBA00023145"/>
    </source>
</evidence>
<dbReference type="EMBL" id="JAKOGI010000986">
    <property type="protein sequence ID" value="KAJ8428643.1"/>
    <property type="molecule type" value="Genomic_DNA"/>
</dbReference>
<evidence type="ECO:0000256" key="1">
    <source>
        <dbReference type="ARBA" id="ARBA00004239"/>
    </source>
</evidence>